<dbReference type="PROSITE" id="PS51094">
    <property type="entry name" value="PTS_EIIA_TYPE_2"/>
    <property type="match status" value="1"/>
</dbReference>
<dbReference type="Gene3D" id="3.40.930.10">
    <property type="entry name" value="Mannitol-specific EII, Chain A"/>
    <property type="match status" value="1"/>
</dbReference>
<feature type="domain" description="PTS EIIA type-2" evidence="1">
    <location>
        <begin position="5"/>
        <end position="151"/>
    </location>
</feature>
<dbReference type="SUPFAM" id="SSF55804">
    <property type="entry name" value="Phoshotransferase/anion transport protein"/>
    <property type="match status" value="1"/>
</dbReference>
<dbReference type="OrthoDB" id="370976at2"/>
<dbReference type="InterPro" id="IPR002178">
    <property type="entry name" value="PTS_EIIA_type-2_dom"/>
</dbReference>
<dbReference type="CDD" id="cd00211">
    <property type="entry name" value="PTS_IIA_fru"/>
    <property type="match status" value="1"/>
</dbReference>
<dbReference type="RefSeq" id="WP_035314669.1">
    <property type="nucleotide sequence ID" value="NZ_AODH01000028.1"/>
</dbReference>
<protein>
    <submittedName>
        <fullName evidence="2">PTS transporter subunit IIA-like nitrogen-regulatory protein PtsN</fullName>
    </submittedName>
</protein>
<accession>W7CJ07</accession>
<dbReference type="PANTHER" id="PTHR47738:SF3">
    <property type="entry name" value="PHOSPHOTRANSFERASE SYSTEM MANNITOL_FRUCTOSE-SPECIFIC IIA DOMAIN CONTAINING PROTEIN"/>
    <property type="match status" value="1"/>
</dbReference>
<dbReference type="InterPro" id="IPR016152">
    <property type="entry name" value="PTrfase/Anion_transptr"/>
</dbReference>
<evidence type="ECO:0000313" key="3">
    <source>
        <dbReference type="Proteomes" id="UP000019243"/>
    </source>
</evidence>
<proteinExistence type="predicted"/>
<dbReference type="AlphaFoldDB" id="W7CJ07"/>
<sequence length="155" mass="17248">MSLKDMIETKLLYVQQQEDSVETIFKTICKKAQQLGYTKASYFNALQTRELSYPTGLALPHCGIAIPHTDFNHVKQPFISVMTLRKPVFFHAMDGVNGVAVQIVFVLGLTTTTAQLASLKAVMAICRSETRVEQLLHATDASELFAILTKEEAEL</sequence>
<comment type="caution">
    <text evidence="2">The sequence shown here is derived from an EMBL/GenBank/DDBJ whole genome shotgun (WGS) entry which is preliminary data.</text>
</comment>
<evidence type="ECO:0000259" key="1">
    <source>
        <dbReference type="PROSITE" id="PS51094"/>
    </source>
</evidence>
<dbReference type="InterPro" id="IPR051541">
    <property type="entry name" value="PTS_SugarTrans_NitroReg"/>
</dbReference>
<dbReference type="EMBL" id="AODH01000028">
    <property type="protein sequence ID" value="EUJ39339.1"/>
    <property type="molecule type" value="Genomic_DNA"/>
</dbReference>
<dbReference type="PANTHER" id="PTHR47738">
    <property type="entry name" value="PTS SYSTEM FRUCTOSE-LIKE EIIA COMPONENT-RELATED"/>
    <property type="match status" value="1"/>
</dbReference>
<dbReference type="Proteomes" id="UP000019243">
    <property type="component" value="Unassembled WGS sequence"/>
</dbReference>
<organism evidence="2 3">
    <name type="scientific">Brochothrix campestris FSL F6-1037</name>
    <dbReference type="NCBI Taxonomy" id="1265861"/>
    <lineage>
        <taxon>Bacteria</taxon>
        <taxon>Bacillati</taxon>
        <taxon>Bacillota</taxon>
        <taxon>Bacilli</taxon>
        <taxon>Bacillales</taxon>
        <taxon>Listeriaceae</taxon>
        <taxon>Brochothrix</taxon>
    </lineage>
</organism>
<reference evidence="2 3" key="1">
    <citation type="submission" date="2012-12" db="EMBL/GenBank/DDBJ databases">
        <title>Novel taxa of Listeriaceae from agricultural environments in the United States.</title>
        <authorList>
            <person name="den Bakker H.C."/>
            <person name="Allred A."/>
            <person name="Warchocki S."/>
            <person name="Wright E.M."/>
            <person name="Burrell A."/>
            <person name="Nightingale K.K."/>
            <person name="Kephart D."/>
            <person name="Wiedmann M."/>
        </authorList>
    </citation>
    <scope>NUCLEOTIDE SEQUENCE [LARGE SCALE GENOMIC DNA]</scope>
    <source>
        <strain evidence="2 3">FSL F6-1037</strain>
    </source>
</reference>
<dbReference type="STRING" id="1265861.BCAMP_07350"/>
<dbReference type="Pfam" id="PF00359">
    <property type="entry name" value="PTS_EIIA_2"/>
    <property type="match status" value="1"/>
</dbReference>
<gene>
    <name evidence="2" type="ORF">BCAMP_07350</name>
</gene>
<name>W7CJ07_9LIST</name>
<keyword evidence="3" id="KW-1185">Reference proteome</keyword>
<evidence type="ECO:0000313" key="2">
    <source>
        <dbReference type="EMBL" id="EUJ39339.1"/>
    </source>
</evidence>